<evidence type="ECO:0000256" key="5">
    <source>
        <dbReference type="ARBA" id="ARBA00023136"/>
    </source>
</evidence>
<keyword evidence="3 7" id="KW-0812">Transmembrane</keyword>
<dbReference type="EMBL" id="AUPL01002963">
    <property type="protein sequence ID" value="ESL09317.1"/>
    <property type="molecule type" value="Genomic_DNA"/>
</dbReference>
<keyword evidence="4 7" id="KW-1133">Transmembrane helix</keyword>
<name>A0A061J7P1_TRYRA</name>
<dbReference type="PROSITE" id="PS50216">
    <property type="entry name" value="DHHC"/>
    <property type="match status" value="1"/>
</dbReference>
<comment type="caution">
    <text evidence="9">The sequence shown here is derived from an EMBL/GenBank/DDBJ whole genome shotgun (WGS) entry which is preliminary data.</text>
</comment>
<dbReference type="Pfam" id="PF01529">
    <property type="entry name" value="DHHC"/>
    <property type="match status" value="1"/>
</dbReference>
<feature type="transmembrane region" description="Helical" evidence="7">
    <location>
        <begin position="208"/>
        <end position="230"/>
    </location>
</feature>
<dbReference type="InterPro" id="IPR039859">
    <property type="entry name" value="PFA4/ZDH16/20/ERF2-like"/>
</dbReference>
<dbReference type="InterPro" id="IPR001594">
    <property type="entry name" value="Palmitoyltrfase_DHHC"/>
</dbReference>
<feature type="domain" description="Palmitoyltransferase DHHC" evidence="8">
    <location>
        <begin position="119"/>
        <end position="238"/>
    </location>
</feature>
<keyword evidence="10" id="KW-1185">Reference proteome</keyword>
<reference evidence="9 10" key="1">
    <citation type="submission" date="2013-07" db="EMBL/GenBank/DDBJ databases">
        <authorList>
            <person name="Stoco P.H."/>
            <person name="Wagner G."/>
            <person name="Gerber A."/>
            <person name="Zaha A."/>
            <person name="Thompson C."/>
            <person name="Bartholomeu D.C."/>
            <person name="Luckemeyer D.D."/>
            <person name="Bahia D."/>
            <person name="Loreto E."/>
            <person name="Prestes E.B."/>
            <person name="Lima F.M."/>
            <person name="Rodrigues-Luiz G."/>
            <person name="Vallejo G.A."/>
            <person name="Filho J.F."/>
            <person name="Monteiro K.M."/>
            <person name="Tyler K.M."/>
            <person name="de Almeida L.G."/>
            <person name="Ortiz M.F."/>
            <person name="Siervo M.A."/>
            <person name="de Moraes M.H."/>
            <person name="Cunha O.L."/>
            <person name="Mendonca-Neto R."/>
            <person name="Silva R."/>
            <person name="Teixeira S.M."/>
            <person name="Murta S.M."/>
            <person name="Sincero T.C."/>
            <person name="Mendes T.A."/>
            <person name="Urmenyi T.P."/>
            <person name="Silva V.G."/>
            <person name="da Rocha W.D."/>
            <person name="Andersson B."/>
            <person name="Romanha A.J."/>
            <person name="Steindel M."/>
            <person name="de Vasconcelos A.T."/>
            <person name="Grisard E.C."/>
        </authorList>
    </citation>
    <scope>NUCLEOTIDE SEQUENCE [LARGE SCALE GENOMIC DNA]</scope>
    <source>
        <strain evidence="9 10">SC58</strain>
    </source>
</reference>
<feature type="transmembrane region" description="Helical" evidence="7">
    <location>
        <begin position="75"/>
        <end position="94"/>
    </location>
</feature>
<gene>
    <name evidence="9" type="ORF">TRSC58_02963</name>
</gene>
<dbReference type="VEuPathDB" id="TriTrypDB:TRSC58_02963"/>
<keyword evidence="5 7" id="KW-0472">Membrane</keyword>
<sequence>MHLAPLSFLVFRCRVVKRWRMQEPTVRGPARRAVLFGRLNVAWDFPPGMFFVFIIPVGTLVCLRVLAFSPLVLELVPYSTMLLLTCTIILLAVLSEWMMINLFLCDPGFTDDAEGEEVYCCPVCRHYVRGFDHHCGILGVCVGERNVGFFISFLTCVSCLMWLFVGCASVTVLASLKEVFAHRLLREGLLLLLTKEWWLASKMRPVTFILLFLLCYASLFTTLLGAVYWFQLCRGMHSLQRRRNTALRMTTNGVFRHMWTPTLAGTALLNLVNAEKGVHGQPAEGVV</sequence>
<comment type="domain">
    <text evidence="7">The DHHC domain is required for palmitoyltransferase activity.</text>
</comment>
<evidence type="ECO:0000256" key="6">
    <source>
        <dbReference type="ARBA" id="ARBA00023315"/>
    </source>
</evidence>
<organism evidence="9 10">
    <name type="scientific">Trypanosoma rangeli SC58</name>
    <dbReference type="NCBI Taxonomy" id="429131"/>
    <lineage>
        <taxon>Eukaryota</taxon>
        <taxon>Discoba</taxon>
        <taxon>Euglenozoa</taxon>
        <taxon>Kinetoplastea</taxon>
        <taxon>Metakinetoplastina</taxon>
        <taxon>Trypanosomatida</taxon>
        <taxon>Trypanosomatidae</taxon>
        <taxon>Trypanosoma</taxon>
        <taxon>Herpetosoma</taxon>
    </lineage>
</organism>
<evidence type="ECO:0000256" key="7">
    <source>
        <dbReference type="RuleBase" id="RU079119"/>
    </source>
</evidence>
<feature type="transmembrane region" description="Helical" evidence="7">
    <location>
        <begin position="48"/>
        <end position="68"/>
    </location>
</feature>
<dbReference type="EC" id="2.3.1.225" evidence="7"/>
<evidence type="ECO:0000259" key="8">
    <source>
        <dbReference type="Pfam" id="PF01529"/>
    </source>
</evidence>
<dbReference type="AlphaFoldDB" id="A0A061J7P1"/>
<keyword evidence="6 7" id="KW-0012">Acyltransferase</keyword>
<evidence type="ECO:0000256" key="4">
    <source>
        <dbReference type="ARBA" id="ARBA00022989"/>
    </source>
</evidence>
<dbReference type="GO" id="GO:0005794">
    <property type="term" value="C:Golgi apparatus"/>
    <property type="evidence" value="ECO:0007669"/>
    <property type="project" value="TreeGrafter"/>
</dbReference>
<comment type="subcellular location">
    <subcellularLocation>
        <location evidence="1">Membrane</location>
        <topology evidence="1">Multi-pass membrane protein</topology>
    </subcellularLocation>
</comment>
<evidence type="ECO:0000313" key="9">
    <source>
        <dbReference type="EMBL" id="ESL09317.1"/>
    </source>
</evidence>
<dbReference type="Proteomes" id="UP000031737">
    <property type="component" value="Unassembled WGS sequence"/>
</dbReference>
<evidence type="ECO:0000256" key="2">
    <source>
        <dbReference type="ARBA" id="ARBA00022679"/>
    </source>
</evidence>
<accession>A0A061J7P1</accession>
<evidence type="ECO:0000313" key="10">
    <source>
        <dbReference type="Proteomes" id="UP000031737"/>
    </source>
</evidence>
<dbReference type="PANTHER" id="PTHR22883">
    <property type="entry name" value="ZINC FINGER DHHC DOMAIN CONTAINING PROTEIN"/>
    <property type="match status" value="1"/>
</dbReference>
<proteinExistence type="inferred from homology"/>
<evidence type="ECO:0000256" key="1">
    <source>
        <dbReference type="ARBA" id="ARBA00004141"/>
    </source>
</evidence>
<dbReference type="GO" id="GO:0005783">
    <property type="term" value="C:endoplasmic reticulum"/>
    <property type="evidence" value="ECO:0007669"/>
    <property type="project" value="TreeGrafter"/>
</dbReference>
<comment type="catalytic activity">
    <reaction evidence="7">
        <text>L-cysteinyl-[protein] + hexadecanoyl-CoA = S-hexadecanoyl-L-cysteinyl-[protein] + CoA</text>
        <dbReference type="Rhea" id="RHEA:36683"/>
        <dbReference type="Rhea" id="RHEA-COMP:10131"/>
        <dbReference type="Rhea" id="RHEA-COMP:11032"/>
        <dbReference type="ChEBI" id="CHEBI:29950"/>
        <dbReference type="ChEBI" id="CHEBI:57287"/>
        <dbReference type="ChEBI" id="CHEBI:57379"/>
        <dbReference type="ChEBI" id="CHEBI:74151"/>
        <dbReference type="EC" id="2.3.1.225"/>
    </reaction>
</comment>
<comment type="similarity">
    <text evidence="7">Belongs to the DHHC palmitoyltransferase family.</text>
</comment>
<dbReference type="GO" id="GO:0016020">
    <property type="term" value="C:membrane"/>
    <property type="evidence" value="ECO:0007669"/>
    <property type="project" value="UniProtKB-SubCell"/>
</dbReference>
<protein>
    <recommendedName>
        <fullName evidence="7">Palmitoyltransferase</fullName>
        <ecNumber evidence="7">2.3.1.225</ecNumber>
    </recommendedName>
</protein>
<evidence type="ECO:0000256" key="3">
    <source>
        <dbReference type="ARBA" id="ARBA00022692"/>
    </source>
</evidence>
<dbReference type="GO" id="GO:0006612">
    <property type="term" value="P:protein targeting to membrane"/>
    <property type="evidence" value="ECO:0007669"/>
    <property type="project" value="TreeGrafter"/>
</dbReference>
<dbReference type="OrthoDB" id="331948at2759"/>
<keyword evidence="2 7" id="KW-0808">Transferase</keyword>
<feature type="transmembrane region" description="Helical" evidence="7">
    <location>
        <begin position="149"/>
        <end position="176"/>
    </location>
</feature>
<dbReference type="GO" id="GO:0019706">
    <property type="term" value="F:protein-cysteine S-palmitoyltransferase activity"/>
    <property type="evidence" value="ECO:0007669"/>
    <property type="project" value="UniProtKB-EC"/>
</dbReference>